<reference evidence="3" key="1">
    <citation type="submission" date="2020-05" db="EMBL/GenBank/DDBJ databases">
        <title>Frigoriglobus tundricola gen. nov., sp. nov., a psychrotolerant cellulolytic planctomycete of the family Gemmataceae with two divergent copies of 16S rRNA gene.</title>
        <authorList>
            <person name="Kulichevskaya I.S."/>
            <person name="Ivanova A.A."/>
            <person name="Naumoff D.G."/>
            <person name="Beletsky A.V."/>
            <person name="Rijpstra W.I.C."/>
            <person name="Sinninghe Damste J.S."/>
            <person name="Mardanov A.V."/>
            <person name="Ravin N.V."/>
            <person name="Dedysh S.N."/>
        </authorList>
    </citation>
    <scope>NUCLEOTIDE SEQUENCE [LARGE SCALE GENOMIC DNA]</scope>
    <source>
        <strain evidence="3">PL17</strain>
    </source>
</reference>
<dbReference type="Gene3D" id="3.40.720.10">
    <property type="entry name" value="Alkaline Phosphatase, subunit A"/>
    <property type="match status" value="1"/>
</dbReference>
<protein>
    <submittedName>
        <fullName evidence="2">Uncharacterized DUF1501 protein, type 1</fullName>
    </submittedName>
</protein>
<keyword evidence="1" id="KW-0732">Signal</keyword>
<dbReference type="InterPro" id="IPR010869">
    <property type="entry name" value="DUF1501"/>
</dbReference>
<keyword evidence="3" id="KW-1185">Reference proteome</keyword>
<feature type="chain" id="PRO_5026708293" evidence="1">
    <location>
        <begin position="33"/>
        <end position="451"/>
    </location>
</feature>
<evidence type="ECO:0000313" key="3">
    <source>
        <dbReference type="Proteomes" id="UP000503447"/>
    </source>
</evidence>
<accession>A0A6M5Z3Z4</accession>
<proteinExistence type="predicted"/>
<gene>
    <name evidence="2" type="ORF">FTUN_8757</name>
</gene>
<name>A0A6M5Z3Z4_9BACT</name>
<dbReference type="Proteomes" id="UP000503447">
    <property type="component" value="Chromosome"/>
</dbReference>
<dbReference type="PANTHER" id="PTHR43737">
    <property type="entry name" value="BLL7424 PROTEIN"/>
    <property type="match status" value="1"/>
</dbReference>
<dbReference type="Pfam" id="PF07394">
    <property type="entry name" value="DUF1501"/>
    <property type="match status" value="1"/>
</dbReference>
<dbReference type="AlphaFoldDB" id="A0A6M5Z3Z4"/>
<dbReference type="KEGG" id="ftj:FTUN_8757"/>
<sequence length="451" mass="48560">MVPTSRRQVLKSAGAGFGFLALTGLLAEQARAADKAAPKPLAPKAPHFPAKAKRLIFVHMNGAMSHHDTFDYKPQLEKDNGKPGPGGGVLTASKFKWAQYGDTGSWFSELLPNLAKHADKLTWLRGLHTDTPAHPQAVVQLHTGSANAALTRPSMGAWLLYGLGTENQDLPGYVTINPPPNFGGAVNYGNAFLPAHFQGTRINDQGYLPNLKATAASDLQRKQLDLIQGMNRDLAAAPGAPDAVDGVIESYELAFKMQGKVPELLDIAKEPKKVLDAYGVKDGGAGAFARQCVMARRLSEAGVRFVEICQPGWDHHNNLHKGLLDRCGSIDQPVAALLSDLEGRGMLDDTLVLFGSEFGRQPTAQGPDGRDHNITGYPMFLTGAGVKKGFSYGATDEYGIKAVEGRMHTNDLHATLLALMGLDHEKLTYNYAGRDFRLTDVKGSVAKEIFA</sequence>
<dbReference type="RefSeq" id="WP_171475729.1">
    <property type="nucleotide sequence ID" value="NZ_CP053452.2"/>
</dbReference>
<dbReference type="EMBL" id="CP053452">
    <property type="protein sequence ID" value="QJX01118.1"/>
    <property type="molecule type" value="Genomic_DNA"/>
</dbReference>
<feature type="signal peptide" evidence="1">
    <location>
        <begin position="1"/>
        <end position="32"/>
    </location>
</feature>
<dbReference type="InterPro" id="IPR006311">
    <property type="entry name" value="TAT_signal"/>
</dbReference>
<evidence type="ECO:0000313" key="2">
    <source>
        <dbReference type="EMBL" id="QJX01118.1"/>
    </source>
</evidence>
<organism evidence="2 3">
    <name type="scientific">Frigoriglobus tundricola</name>
    <dbReference type="NCBI Taxonomy" id="2774151"/>
    <lineage>
        <taxon>Bacteria</taxon>
        <taxon>Pseudomonadati</taxon>
        <taxon>Planctomycetota</taxon>
        <taxon>Planctomycetia</taxon>
        <taxon>Gemmatales</taxon>
        <taxon>Gemmataceae</taxon>
        <taxon>Frigoriglobus</taxon>
    </lineage>
</organism>
<dbReference type="PROSITE" id="PS51318">
    <property type="entry name" value="TAT"/>
    <property type="match status" value="1"/>
</dbReference>
<dbReference type="SUPFAM" id="SSF53649">
    <property type="entry name" value="Alkaline phosphatase-like"/>
    <property type="match status" value="1"/>
</dbReference>
<dbReference type="PANTHER" id="PTHR43737:SF1">
    <property type="entry name" value="DUF1501 DOMAIN-CONTAINING PROTEIN"/>
    <property type="match status" value="1"/>
</dbReference>
<evidence type="ECO:0000256" key="1">
    <source>
        <dbReference type="SAM" id="SignalP"/>
    </source>
</evidence>
<dbReference type="InterPro" id="IPR017850">
    <property type="entry name" value="Alkaline_phosphatase_core_sf"/>
</dbReference>